<organism evidence="1 2">
    <name type="scientific">Desulfosporosinus metallidurans</name>
    <dbReference type="NCBI Taxonomy" id="1888891"/>
    <lineage>
        <taxon>Bacteria</taxon>
        <taxon>Bacillati</taxon>
        <taxon>Bacillota</taxon>
        <taxon>Clostridia</taxon>
        <taxon>Eubacteriales</taxon>
        <taxon>Desulfitobacteriaceae</taxon>
        <taxon>Desulfosporosinus</taxon>
    </lineage>
</organism>
<gene>
    <name evidence="1" type="ORF">DSOL_5399</name>
</gene>
<evidence type="ECO:0000313" key="1">
    <source>
        <dbReference type="EMBL" id="OLN24866.1"/>
    </source>
</evidence>
<keyword evidence="2" id="KW-1185">Reference proteome</keyword>
<accession>A0A1Q8QC09</accession>
<protein>
    <recommendedName>
        <fullName evidence="3">SHOCT domain-containing protein</fullName>
    </recommendedName>
</protein>
<comment type="caution">
    <text evidence="1">The sequence shown here is derived from an EMBL/GenBank/DDBJ whole genome shotgun (WGS) entry which is preliminary data.</text>
</comment>
<proteinExistence type="predicted"/>
<dbReference type="Proteomes" id="UP000186102">
    <property type="component" value="Unassembled WGS sequence"/>
</dbReference>
<evidence type="ECO:0008006" key="3">
    <source>
        <dbReference type="Google" id="ProtNLM"/>
    </source>
</evidence>
<reference evidence="1 2" key="1">
    <citation type="submission" date="2016-09" db="EMBL/GenBank/DDBJ databases">
        <title>Complete genome of Desulfosporosinus sp. OL.</title>
        <authorList>
            <person name="Mardanov A."/>
            <person name="Beletsky A."/>
            <person name="Panova A."/>
            <person name="Karnachuk O."/>
            <person name="Ravin N."/>
        </authorList>
    </citation>
    <scope>NUCLEOTIDE SEQUENCE [LARGE SCALE GENOMIC DNA]</scope>
    <source>
        <strain evidence="1 2">OL</strain>
    </source>
</reference>
<evidence type="ECO:0000313" key="2">
    <source>
        <dbReference type="Proteomes" id="UP000186102"/>
    </source>
</evidence>
<dbReference type="AlphaFoldDB" id="A0A1Q8QC09"/>
<sequence>MVRGVGKLILVPALPLLQFQFMNGIWMGVEANKVLTKSLVFVFTLIKYKEERGIIMIEVSLLKILLNEGIISESEYNEGVEALYKKVA</sequence>
<name>A0A1Q8QC09_9FIRM</name>
<dbReference type="EMBL" id="MLBF01000154">
    <property type="protein sequence ID" value="OLN24866.1"/>
    <property type="molecule type" value="Genomic_DNA"/>
</dbReference>